<sequence>MMYTSYILTVVFSMVALTHGDDKGKCGDGELEKAVKKYHDRVRKGEPSLEYDCGLQMKAKVLTDGCDLHPEHDQYVVSLHRVFPTNSIRTNKPSTLMSMGLMKWSTDKTNPDYLRTMRRTDMTKVGCAVEWCEDKRLMAVGCVYTP</sequence>
<gene>
    <name evidence="2" type="ORF">DICVIV_01415</name>
</gene>
<dbReference type="Proteomes" id="UP000053766">
    <property type="component" value="Unassembled WGS sequence"/>
</dbReference>
<dbReference type="Gene3D" id="3.40.33.10">
    <property type="entry name" value="CAP"/>
    <property type="match status" value="1"/>
</dbReference>
<evidence type="ECO:0008006" key="4">
    <source>
        <dbReference type="Google" id="ProtNLM"/>
    </source>
</evidence>
<organism evidence="2 3">
    <name type="scientific">Dictyocaulus viviparus</name>
    <name type="common">Bovine lungworm</name>
    <dbReference type="NCBI Taxonomy" id="29172"/>
    <lineage>
        <taxon>Eukaryota</taxon>
        <taxon>Metazoa</taxon>
        <taxon>Ecdysozoa</taxon>
        <taxon>Nematoda</taxon>
        <taxon>Chromadorea</taxon>
        <taxon>Rhabditida</taxon>
        <taxon>Rhabditina</taxon>
        <taxon>Rhabditomorpha</taxon>
        <taxon>Strongyloidea</taxon>
        <taxon>Metastrongylidae</taxon>
        <taxon>Dictyocaulus</taxon>
    </lineage>
</organism>
<keyword evidence="3" id="KW-1185">Reference proteome</keyword>
<protein>
    <recommendedName>
        <fullName evidence="4">SCP domain-containing protein</fullName>
    </recommendedName>
</protein>
<evidence type="ECO:0000256" key="1">
    <source>
        <dbReference type="SAM" id="SignalP"/>
    </source>
</evidence>
<reference evidence="3" key="2">
    <citation type="journal article" date="2016" name="Sci. Rep.">
        <title>Dictyocaulus viviparus genome, variome and transcriptome elucidate lungworm biology and support future intervention.</title>
        <authorList>
            <person name="McNulty S.N."/>
            <person name="Strube C."/>
            <person name="Rosa B.A."/>
            <person name="Martin J.C."/>
            <person name="Tyagi R."/>
            <person name="Choi Y.J."/>
            <person name="Wang Q."/>
            <person name="Hallsworth Pepin K."/>
            <person name="Zhang X."/>
            <person name="Ozersky P."/>
            <person name="Wilson R.K."/>
            <person name="Sternberg P.W."/>
            <person name="Gasser R.B."/>
            <person name="Mitreva M."/>
        </authorList>
    </citation>
    <scope>NUCLEOTIDE SEQUENCE [LARGE SCALE GENOMIC DNA]</scope>
    <source>
        <strain evidence="3">HannoverDv2000</strain>
    </source>
</reference>
<dbReference type="EMBL" id="KN716165">
    <property type="protein sequence ID" value="KJH52438.1"/>
    <property type="molecule type" value="Genomic_DNA"/>
</dbReference>
<reference evidence="2 3" key="1">
    <citation type="submission" date="2013-11" db="EMBL/GenBank/DDBJ databases">
        <title>Draft genome of the bovine lungworm Dictyocaulus viviparus.</title>
        <authorList>
            <person name="Mitreva M."/>
        </authorList>
    </citation>
    <scope>NUCLEOTIDE SEQUENCE [LARGE SCALE GENOMIC DNA]</scope>
    <source>
        <strain evidence="2 3">HannoverDv2000</strain>
    </source>
</reference>
<accession>A0A0D8Y6F3</accession>
<evidence type="ECO:0000313" key="2">
    <source>
        <dbReference type="EMBL" id="KJH52438.1"/>
    </source>
</evidence>
<keyword evidence="1" id="KW-0732">Signal</keyword>
<dbReference type="SUPFAM" id="SSF55797">
    <property type="entry name" value="PR-1-like"/>
    <property type="match status" value="1"/>
</dbReference>
<dbReference type="AlphaFoldDB" id="A0A0D8Y6F3"/>
<proteinExistence type="predicted"/>
<feature type="chain" id="PRO_5002336505" description="SCP domain-containing protein" evidence="1">
    <location>
        <begin position="21"/>
        <end position="146"/>
    </location>
</feature>
<name>A0A0D8Y6F3_DICVI</name>
<feature type="signal peptide" evidence="1">
    <location>
        <begin position="1"/>
        <end position="20"/>
    </location>
</feature>
<evidence type="ECO:0000313" key="3">
    <source>
        <dbReference type="Proteomes" id="UP000053766"/>
    </source>
</evidence>
<dbReference type="InterPro" id="IPR035940">
    <property type="entry name" value="CAP_sf"/>
</dbReference>